<keyword evidence="4" id="KW-0143">Chaperone</keyword>
<accession>A0A0V8JM22</accession>
<evidence type="ECO:0000256" key="5">
    <source>
        <dbReference type="ARBA" id="ARBA00093765"/>
    </source>
</evidence>
<dbReference type="RefSeq" id="WP_025907030.1">
    <property type="nucleotide sequence ID" value="NZ_KQ758653.1"/>
</dbReference>
<dbReference type="Pfam" id="PF05400">
    <property type="entry name" value="FliT"/>
    <property type="match status" value="1"/>
</dbReference>
<evidence type="ECO:0000256" key="1">
    <source>
        <dbReference type="ARBA" id="ARBA00004514"/>
    </source>
</evidence>
<dbReference type="InterPro" id="IPR008622">
    <property type="entry name" value="FliT"/>
</dbReference>
<evidence type="ECO:0000256" key="7">
    <source>
        <dbReference type="ARBA" id="ARBA00093797"/>
    </source>
</evidence>
<organism evidence="8 9">
    <name type="scientific">Priestia veravalensis</name>
    <dbReference type="NCBI Taxonomy" id="1414648"/>
    <lineage>
        <taxon>Bacteria</taxon>
        <taxon>Bacillati</taxon>
        <taxon>Bacillota</taxon>
        <taxon>Bacilli</taxon>
        <taxon>Bacillales</taxon>
        <taxon>Bacillaceae</taxon>
        <taxon>Priestia</taxon>
    </lineage>
</organism>
<comment type="function">
    <text evidence="5">May act as an export chaperone for the filament capping protein FliD.</text>
</comment>
<evidence type="ECO:0000256" key="6">
    <source>
        <dbReference type="ARBA" id="ARBA00093785"/>
    </source>
</evidence>
<keyword evidence="2" id="KW-0963">Cytoplasm</keyword>
<dbReference type="GeneID" id="93684302"/>
<protein>
    <recommendedName>
        <fullName evidence="7">Flagellar protein FliT</fullName>
    </recommendedName>
</protein>
<comment type="caution">
    <text evidence="8">The sequence shown here is derived from an EMBL/GenBank/DDBJ whole genome shotgun (WGS) entry which is preliminary data.</text>
</comment>
<evidence type="ECO:0000313" key="8">
    <source>
        <dbReference type="EMBL" id="KSU87680.1"/>
    </source>
</evidence>
<dbReference type="AlphaFoldDB" id="A0A0V8JM22"/>
<name>A0A0V8JM22_9BACI</name>
<evidence type="ECO:0000313" key="9">
    <source>
        <dbReference type="Proteomes" id="UP000053681"/>
    </source>
</evidence>
<gene>
    <name evidence="8" type="ORF">AS180_11795</name>
</gene>
<dbReference type="Proteomes" id="UP000053681">
    <property type="component" value="Unassembled WGS sequence"/>
</dbReference>
<sequence length="116" mass="13415">MTPLDSVYELTAELYGLVQKPLLAEERENMIAKVEGLLQERSQYIDELVQSKESKNDSRGNIIVSMNAIIDSTLLKWKKSVEEDLQKTKAKKQHVNRYVNPYGNETFDGSFYDKRN</sequence>
<evidence type="ECO:0000256" key="2">
    <source>
        <dbReference type="ARBA" id="ARBA00022490"/>
    </source>
</evidence>
<comment type="subcellular location">
    <subcellularLocation>
        <location evidence="1">Cytoplasm</location>
        <location evidence="1">Cytosol</location>
    </subcellularLocation>
</comment>
<dbReference type="EMBL" id="LNQP01000038">
    <property type="protein sequence ID" value="KSU87680.1"/>
    <property type="molecule type" value="Genomic_DNA"/>
</dbReference>
<comment type="similarity">
    <text evidence="6">Belongs to the bacillales FliT family.</text>
</comment>
<reference evidence="8 9" key="1">
    <citation type="submission" date="2015-11" db="EMBL/GenBank/DDBJ databases">
        <title>Bacillus caseinolyticus sp nov.</title>
        <authorList>
            <person name="Dastager S.G."/>
            <person name="Mawlankar R."/>
        </authorList>
    </citation>
    <scope>NUCLEOTIDE SEQUENCE [LARGE SCALE GENOMIC DNA]</scope>
    <source>
        <strain evidence="8 9">SGD-V-76</strain>
    </source>
</reference>
<keyword evidence="9" id="KW-1185">Reference proteome</keyword>
<evidence type="ECO:0000256" key="4">
    <source>
        <dbReference type="ARBA" id="ARBA00023186"/>
    </source>
</evidence>
<proteinExistence type="inferred from homology"/>
<keyword evidence="3" id="KW-1005">Bacterial flagellum biogenesis</keyword>
<evidence type="ECO:0000256" key="3">
    <source>
        <dbReference type="ARBA" id="ARBA00022795"/>
    </source>
</evidence>